<dbReference type="InterPro" id="IPR023753">
    <property type="entry name" value="FAD/NAD-binding_dom"/>
</dbReference>
<proteinExistence type="predicted"/>
<dbReference type="RefSeq" id="WP_397556674.1">
    <property type="nucleotide sequence ID" value="NZ_JBIQWL010000004.1"/>
</dbReference>
<evidence type="ECO:0000313" key="2">
    <source>
        <dbReference type="EMBL" id="MFH8251220.1"/>
    </source>
</evidence>
<name>A0ABW7Q940_9MICO</name>
<dbReference type="InterPro" id="IPR036188">
    <property type="entry name" value="FAD/NAD-bd_sf"/>
</dbReference>
<reference evidence="2 3" key="1">
    <citation type="submission" date="2024-09" db="EMBL/GenBank/DDBJ databases">
        <authorList>
            <person name="Pan X."/>
        </authorList>
    </citation>
    <scope>NUCLEOTIDE SEQUENCE [LARGE SCALE GENOMIC DNA]</scope>
    <source>
        <strain evidence="2 3">B2969</strain>
    </source>
</reference>
<gene>
    <name evidence="2" type="ORF">ACH3VR_12690</name>
</gene>
<dbReference type="Gene3D" id="3.50.50.60">
    <property type="entry name" value="FAD/NAD(P)-binding domain"/>
    <property type="match status" value="1"/>
</dbReference>
<comment type="caution">
    <text evidence="2">The sequence shown here is derived from an EMBL/GenBank/DDBJ whole genome shotgun (WGS) entry which is preliminary data.</text>
</comment>
<sequence length="178" mass="18436">MVPRPPHRGRGGRGPPIGVIDGSAFRARTCRHTVGAAATWLQADKTAGVSMAVTSVLVSSASCSGCEAAIALARLGVEVTLLERASAWPDDEAEPTMRDLGIEPRLGTELVGFVPVDRHVEAELSDGRIENYDVVVVAGDASPVAERRAWRVIASGAASGSDAVAAVNAVLATLADQR</sequence>
<protein>
    <submittedName>
        <fullName evidence="2">FAD-dependent oxidoreductase</fullName>
    </submittedName>
</protein>
<evidence type="ECO:0000259" key="1">
    <source>
        <dbReference type="Pfam" id="PF07992"/>
    </source>
</evidence>
<organism evidence="2 3">
    <name type="scientific">Microbacterium alkaliflavum</name>
    <dbReference type="NCBI Taxonomy" id="3248839"/>
    <lineage>
        <taxon>Bacteria</taxon>
        <taxon>Bacillati</taxon>
        <taxon>Actinomycetota</taxon>
        <taxon>Actinomycetes</taxon>
        <taxon>Micrococcales</taxon>
        <taxon>Microbacteriaceae</taxon>
        <taxon>Microbacterium</taxon>
    </lineage>
</organism>
<accession>A0ABW7Q940</accession>
<dbReference type="SUPFAM" id="SSF51905">
    <property type="entry name" value="FAD/NAD(P)-binding domain"/>
    <property type="match status" value="1"/>
</dbReference>
<dbReference type="Proteomes" id="UP001610861">
    <property type="component" value="Unassembled WGS sequence"/>
</dbReference>
<dbReference type="EMBL" id="JBIQWL010000004">
    <property type="protein sequence ID" value="MFH8251220.1"/>
    <property type="molecule type" value="Genomic_DNA"/>
</dbReference>
<keyword evidence="3" id="KW-1185">Reference proteome</keyword>
<dbReference type="Pfam" id="PF07992">
    <property type="entry name" value="Pyr_redox_2"/>
    <property type="match status" value="1"/>
</dbReference>
<evidence type="ECO:0000313" key="3">
    <source>
        <dbReference type="Proteomes" id="UP001610861"/>
    </source>
</evidence>
<feature type="domain" description="FAD/NAD(P)-binding" evidence="1">
    <location>
        <begin position="22"/>
        <end position="138"/>
    </location>
</feature>